<keyword evidence="5" id="KW-1185">Reference proteome</keyword>
<evidence type="ECO:0000313" key="4">
    <source>
        <dbReference type="EMBL" id="MFC7217173.1"/>
    </source>
</evidence>
<keyword evidence="2" id="KW-0812">Transmembrane</keyword>
<name>A0ABW2GC92_9ACTN</name>
<feature type="region of interest" description="Disordered" evidence="1">
    <location>
        <begin position="177"/>
        <end position="201"/>
    </location>
</feature>
<reference evidence="5" key="1">
    <citation type="journal article" date="2019" name="Int. J. Syst. Evol. Microbiol.">
        <title>The Global Catalogue of Microorganisms (GCM) 10K type strain sequencing project: providing services to taxonomists for standard genome sequencing and annotation.</title>
        <authorList>
            <consortium name="The Broad Institute Genomics Platform"/>
            <consortium name="The Broad Institute Genome Sequencing Center for Infectious Disease"/>
            <person name="Wu L."/>
            <person name="Ma J."/>
        </authorList>
    </citation>
    <scope>NUCLEOTIDE SEQUENCE [LARGE SCALE GENOMIC DNA]</scope>
    <source>
        <strain evidence="5">CGMCC 1.13681</strain>
    </source>
</reference>
<feature type="compositionally biased region" description="Low complexity" evidence="1">
    <location>
        <begin position="428"/>
        <end position="439"/>
    </location>
</feature>
<feature type="region of interest" description="Disordered" evidence="1">
    <location>
        <begin position="428"/>
        <end position="452"/>
    </location>
</feature>
<feature type="chain" id="PRO_5046557696" evidence="3">
    <location>
        <begin position="29"/>
        <end position="452"/>
    </location>
</feature>
<dbReference type="RefSeq" id="WP_386411638.1">
    <property type="nucleotide sequence ID" value="NZ_JBHSZO010000003.1"/>
</dbReference>
<keyword evidence="2" id="KW-1133">Transmembrane helix</keyword>
<keyword evidence="2" id="KW-0472">Membrane</keyword>
<accession>A0ABW2GC92</accession>
<evidence type="ECO:0000313" key="5">
    <source>
        <dbReference type="Proteomes" id="UP001596413"/>
    </source>
</evidence>
<feature type="signal peptide" evidence="3">
    <location>
        <begin position="1"/>
        <end position="28"/>
    </location>
</feature>
<sequence>MNGKRTALAALATAAVLGALLPAGPALAQSTAAESGYRIAPDAQPVKGAESSADGPELKAGTVYRDRIGPGGKLYYKIELDAKSNSFVQVVAAPGTTDQLAFNDGISISILSAGNTTCGKVDDSVGTDNRATALIDAAYRLIEPDGDCQEADVYNVLVERVSKATSTPDDWTLELRPKVEPPVTGKPGGTPQAWPEGTPPPRPGIEARPITGGRGLADAAGMYDGVWKDRIPPGQTRYYRVPLDWGQSLATHVEFGTVPVSDDSAWHSSGASVEYYDPAGWHVGSGEASYNGREQAKVVNWTPKIDYATRFSDDSSIVGFAYAGWYVVAVHVHQEVGKFVKGTVPVVLRTSVKGEPAAGPVYAGDAVEAGFGVGEDDREAAKEGLSAAQADTGGGLRPVLGYVGVGVGSLLILGLGGWWLLGRRTGAGPADAAGPANPYQQPPGGGYGYPPQ</sequence>
<evidence type="ECO:0000256" key="3">
    <source>
        <dbReference type="SAM" id="SignalP"/>
    </source>
</evidence>
<gene>
    <name evidence="4" type="ORF">ACFQLX_03145</name>
</gene>
<dbReference type="Proteomes" id="UP001596413">
    <property type="component" value="Unassembled WGS sequence"/>
</dbReference>
<comment type="caution">
    <text evidence="4">The sequence shown here is derived from an EMBL/GenBank/DDBJ whole genome shotgun (WGS) entry which is preliminary data.</text>
</comment>
<keyword evidence="3" id="KW-0732">Signal</keyword>
<evidence type="ECO:0000256" key="1">
    <source>
        <dbReference type="SAM" id="MobiDB-lite"/>
    </source>
</evidence>
<proteinExistence type="predicted"/>
<feature type="compositionally biased region" description="Gly residues" evidence="1">
    <location>
        <begin position="443"/>
        <end position="452"/>
    </location>
</feature>
<evidence type="ECO:0000256" key="2">
    <source>
        <dbReference type="SAM" id="Phobius"/>
    </source>
</evidence>
<organism evidence="4 5">
    <name type="scientific">Streptomyces polyrhachis</name>
    <dbReference type="NCBI Taxonomy" id="1282885"/>
    <lineage>
        <taxon>Bacteria</taxon>
        <taxon>Bacillati</taxon>
        <taxon>Actinomycetota</taxon>
        <taxon>Actinomycetes</taxon>
        <taxon>Kitasatosporales</taxon>
        <taxon>Streptomycetaceae</taxon>
        <taxon>Streptomyces</taxon>
    </lineage>
</organism>
<protein>
    <submittedName>
        <fullName evidence="4">Uncharacterized protein</fullName>
    </submittedName>
</protein>
<dbReference type="EMBL" id="JBHSZO010000003">
    <property type="protein sequence ID" value="MFC7217173.1"/>
    <property type="molecule type" value="Genomic_DNA"/>
</dbReference>
<feature type="transmembrane region" description="Helical" evidence="2">
    <location>
        <begin position="399"/>
        <end position="421"/>
    </location>
</feature>